<evidence type="ECO:0000256" key="1">
    <source>
        <dbReference type="SAM" id="MobiDB-lite"/>
    </source>
</evidence>
<evidence type="ECO:0000313" key="2">
    <source>
        <dbReference type="EMBL" id="OSS52906.1"/>
    </source>
</evidence>
<accession>A0A1Y2M9U9</accession>
<evidence type="ECO:0000313" key="3">
    <source>
        <dbReference type="Proteomes" id="UP000193240"/>
    </source>
</evidence>
<feature type="region of interest" description="Disordered" evidence="1">
    <location>
        <begin position="1"/>
        <end position="21"/>
    </location>
</feature>
<dbReference type="AlphaFoldDB" id="A0A1Y2M9U9"/>
<dbReference type="EMBL" id="KZ107839">
    <property type="protein sequence ID" value="OSS52906.1"/>
    <property type="molecule type" value="Genomic_DNA"/>
</dbReference>
<sequence>MELHTNRSPFPPGTEDTRGPPLDEVVREMEQHPLHREIYFRPAHALVSIMEGARCRVCACLFSGPNTSSQGFYCGGWYCAQFPRDPTFTSFVATCVGLQDAFYDHLLENGGHLFEKLQGLTAHQEWWWVTLNVFRQACELSLDILGPRWRELLAQHYGSDVGRVIKGIQEMRIIPSEYYKYKHCSFIVELKNGTEYVFDPTGVQFGPEWSLLSPYDNYMGRVRSSTGTWQQVQRLGANAERSRRSRSDGHHRHKH</sequence>
<protein>
    <submittedName>
        <fullName evidence="2">Uncharacterized protein</fullName>
    </submittedName>
</protein>
<feature type="region of interest" description="Disordered" evidence="1">
    <location>
        <begin position="233"/>
        <end position="255"/>
    </location>
</feature>
<dbReference type="Proteomes" id="UP000193240">
    <property type="component" value="Unassembled WGS sequence"/>
</dbReference>
<dbReference type="InParanoid" id="A0A1Y2M9U9"/>
<organism evidence="2 3">
    <name type="scientific">Epicoccum nigrum</name>
    <name type="common">Soil fungus</name>
    <name type="synonym">Epicoccum purpurascens</name>
    <dbReference type="NCBI Taxonomy" id="105696"/>
    <lineage>
        <taxon>Eukaryota</taxon>
        <taxon>Fungi</taxon>
        <taxon>Dikarya</taxon>
        <taxon>Ascomycota</taxon>
        <taxon>Pezizomycotina</taxon>
        <taxon>Dothideomycetes</taxon>
        <taxon>Pleosporomycetidae</taxon>
        <taxon>Pleosporales</taxon>
        <taxon>Pleosporineae</taxon>
        <taxon>Didymellaceae</taxon>
        <taxon>Epicoccum</taxon>
    </lineage>
</organism>
<keyword evidence="3" id="KW-1185">Reference proteome</keyword>
<dbReference type="OMA" id="QEMRIIP"/>
<name>A0A1Y2M9U9_EPING</name>
<reference evidence="2 3" key="1">
    <citation type="journal article" date="2017" name="Genome Announc.">
        <title>Genome sequence of the saprophytic ascomycete Epicoccum nigrum ICMP 19927 strain isolated from New Zealand.</title>
        <authorList>
            <person name="Fokin M."/>
            <person name="Fleetwood D."/>
            <person name="Weir B.S."/>
            <person name="Villas-Boas S.G."/>
        </authorList>
    </citation>
    <scope>NUCLEOTIDE SEQUENCE [LARGE SCALE GENOMIC DNA]</scope>
    <source>
        <strain evidence="2 3">ICMP 19927</strain>
    </source>
</reference>
<gene>
    <name evidence="2" type="ORF">B5807_02317</name>
</gene>
<proteinExistence type="predicted"/>